<evidence type="ECO:0000259" key="1">
    <source>
        <dbReference type="Pfam" id="PF18096"/>
    </source>
</evidence>
<dbReference type="Gene3D" id="1.10.10.1110">
    <property type="entry name" value="Methyltransferase PG1098, N-terminal domain"/>
    <property type="match status" value="1"/>
</dbReference>
<reference evidence="3 4" key="1">
    <citation type="submission" date="2020-03" db="EMBL/GenBank/DDBJ databases">
        <title>Genomic Encyclopedia of Type Strains, Phase IV (KMG-IV): sequencing the most valuable type-strain genomes for metagenomic binning, comparative biology and taxonomic classification.</title>
        <authorList>
            <person name="Goeker M."/>
        </authorList>
    </citation>
    <scope>NUCLEOTIDE SEQUENCE [LARGE SCALE GENOMIC DNA]</scope>
    <source>
        <strain evidence="3 4">DSM 5718</strain>
    </source>
</reference>
<dbReference type="InterPro" id="IPR029063">
    <property type="entry name" value="SAM-dependent_MTases_sf"/>
</dbReference>
<dbReference type="Pfam" id="PF22013">
    <property type="entry name" value="PG_1098_Fer"/>
    <property type="match status" value="1"/>
</dbReference>
<evidence type="ECO:0000313" key="3">
    <source>
        <dbReference type="EMBL" id="NIK73627.1"/>
    </source>
</evidence>
<dbReference type="InterPro" id="IPR041497">
    <property type="entry name" value="Thump-like"/>
</dbReference>
<dbReference type="AlphaFoldDB" id="A0A846MQT4"/>
<dbReference type="Proteomes" id="UP000537126">
    <property type="component" value="Unassembled WGS sequence"/>
</dbReference>
<evidence type="ECO:0008006" key="5">
    <source>
        <dbReference type="Google" id="ProtNLM"/>
    </source>
</evidence>
<name>A0A846MQT4_9BACT</name>
<organism evidence="3 4">
    <name type="scientific">Thermonema lapsum</name>
    <dbReference type="NCBI Taxonomy" id="28195"/>
    <lineage>
        <taxon>Bacteria</taxon>
        <taxon>Pseudomonadati</taxon>
        <taxon>Bacteroidota</taxon>
        <taxon>Cytophagia</taxon>
        <taxon>Cytophagales</taxon>
        <taxon>Thermonemataceae</taxon>
        <taxon>Thermonema</taxon>
    </lineage>
</organism>
<dbReference type="RefSeq" id="WP_166918907.1">
    <property type="nucleotide sequence ID" value="NZ_JAASRN010000002.1"/>
</dbReference>
<dbReference type="EMBL" id="JAASRN010000002">
    <property type="protein sequence ID" value="NIK73627.1"/>
    <property type="molecule type" value="Genomic_DNA"/>
</dbReference>
<evidence type="ECO:0000259" key="2">
    <source>
        <dbReference type="Pfam" id="PF22013"/>
    </source>
</evidence>
<sequence length="407" mass="46733">MKETQALIECLLHPDTQAFWKAHIHDDPFVLSHRAEHYPGLPVQAVAQQIERHRRVADKLPTWAASTRLLLPPLLSLEQASSEQTAAFKRFLVEKHYGLKGGWGAELTGGLGVDSFYLSAIFERWHYVEQQAELCALATHNFCELGRQQLHTFCAGAEDFLQQTTENYTLIYLDPARRAAHRRVWALQDCSPDVLRLLPLLKQKSRFLLLKLSPMLDLSLLEQQLAPYLQDVWVVGTPQECKEVLAWLDLAATTPPKPRRYAVTLHEKHHEIHEIAAERKPPAIASAPQTFLYEPAPALMKTMAWDYLAAKYDCEQLHPDIHLFTSIHYKENFPGRAFRFLANVPFERKALARVLPEGKAHILLRHVPLSVEQVKKKLKIKEGGNLYLWVLRLDKDRLTLLLTERLK</sequence>
<keyword evidence="4" id="KW-1185">Reference proteome</keyword>
<dbReference type="InterPro" id="IPR054168">
    <property type="entry name" value="PG_1098_Fer"/>
</dbReference>
<dbReference type="Gene3D" id="3.40.50.150">
    <property type="entry name" value="Vaccinia Virus protein VP39"/>
    <property type="match status" value="1"/>
</dbReference>
<feature type="domain" description="THUMP-like" evidence="1">
    <location>
        <begin position="335"/>
        <end position="404"/>
    </location>
</feature>
<proteinExistence type="predicted"/>
<feature type="domain" description="PG-1098 ferredoxin-like" evidence="2">
    <location>
        <begin position="291"/>
        <end position="334"/>
    </location>
</feature>
<dbReference type="Pfam" id="PF18096">
    <property type="entry name" value="Thump_like"/>
    <property type="match status" value="1"/>
</dbReference>
<evidence type="ECO:0000313" key="4">
    <source>
        <dbReference type="Proteomes" id="UP000537126"/>
    </source>
</evidence>
<protein>
    <recommendedName>
        <fullName evidence="5">THUMP-like domain-containing protein</fullName>
    </recommendedName>
</protein>
<dbReference type="SUPFAM" id="SSF53335">
    <property type="entry name" value="S-adenosyl-L-methionine-dependent methyltransferases"/>
    <property type="match status" value="1"/>
</dbReference>
<comment type="caution">
    <text evidence="3">The sequence shown here is derived from an EMBL/GenBank/DDBJ whole genome shotgun (WGS) entry which is preliminary data.</text>
</comment>
<gene>
    <name evidence="3" type="ORF">FHS56_001140</name>
</gene>
<accession>A0A846MQT4</accession>